<evidence type="ECO:0000313" key="3">
    <source>
        <dbReference type="Proteomes" id="UP000001064"/>
    </source>
</evidence>
<keyword evidence="3" id="KW-1185">Reference proteome</keyword>
<accession>F0ZRD7</accession>
<feature type="region of interest" description="Disordered" evidence="1">
    <location>
        <begin position="153"/>
        <end position="175"/>
    </location>
</feature>
<feature type="compositionally biased region" description="Basic and acidic residues" evidence="1">
    <location>
        <begin position="153"/>
        <end position="166"/>
    </location>
</feature>
<dbReference type="KEGG" id="dpp:DICPUDRAFT_80739"/>
<organism evidence="2 3">
    <name type="scientific">Dictyostelium purpureum</name>
    <name type="common">Slime mold</name>
    <dbReference type="NCBI Taxonomy" id="5786"/>
    <lineage>
        <taxon>Eukaryota</taxon>
        <taxon>Amoebozoa</taxon>
        <taxon>Evosea</taxon>
        <taxon>Eumycetozoa</taxon>
        <taxon>Dictyostelia</taxon>
        <taxon>Dictyosteliales</taxon>
        <taxon>Dictyosteliaceae</taxon>
        <taxon>Dictyostelium</taxon>
    </lineage>
</organism>
<dbReference type="InParanoid" id="F0ZRD7"/>
<proteinExistence type="predicted"/>
<name>F0ZRD7_DICPU</name>
<dbReference type="VEuPathDB" id="AmoebaDB:DICPUDRAFT_80739"/>
<dbReference type="AlphaFoldDB" id="F0ZRD7"/>
<gene>
    <name evidence="2" type="ORF">DICPUDRAFT_80739</name>
</gene>
<dbReference type="RefSeq" id="XP_003289983.1">
    <property type="nucleotide sequence ID" value="XM_003289935.1"/>
</dbReference>
<protein>
    <submittedName>
        <fullName evidence="2">Uncharacterized protein</fullName>
    </submittedName>
</protein>
<evidence type="ECO:0000313" key="2">
    <source>
        <dbReference type="EMBL" id="EGC33509.1"/>
    </source>
</evidence>
<sequence>MKSNNNKKPLKVEKSLKKTHISACGVTTLKGTRCIKEKLFGLNTCATHDPSCFCGKENFKGELCKARKGKCKTHDNYVSEKKSDIVCLGSYSNGEECINKALRGSYYCGIHNKEELGLICGSTHTASKKGCKSKVVPGETRCRVHLQYHLDEKKGKEKETKEKHCFESSNDEFSD</sequence>
<dbReference type="EMBL" id="GL871139">
    <property type="protein sequence ID" value="EGC33509.1"/>
    <property type="molecule type" value="Genomic_DNA"/>
</dbReference>
<reference evidence="3" key="1">
    <citation type="journal article" date="2011" name="Genome Biol.">
        <title>Comparative genomics of the social amoebae Dictyostelium discoideum and Dictyostelium purpureum.</title>
        <authorList>
            <consortium name="US DOE Joint Genome Institute (JGI-PGF)"/>
            <person name="Sucgang R."/>
            <person name="Kuo A."/>
            <person name="Tian X."/>
            <person name="Salerno W."/>
            <person name="Parikh A."/>
            <person name="Feasley C.L."/>
            <person name="Dalin E."/>
            <person name="Tu H."/>
            <person name="Huang E."/>
            <person name="Barry K."/>
            <person name="Lindquist E."/>
            <person name="Shapiro H."/>
            <person name="Bruce D."/>
            <person name="Schmutz J."/>
            <person name="Salamov A."/>
            <person name="Fey P."/>
            <person name="Gaudet P."/>
            <person name="Anjard C."/>
            <person name="Babu M.M."/>
            <person name="Basu S."/>
            <person name="Bushmanova Y."/>
            <person name="van der Wel H."/>
            <person name="Katoh-Kurasawa M."/>
            <person name="Dinh C."/>
            <person name="Coutinho P.M."/>
            <person name="Saito T."/>
            <person name="Elias M."/>
            <person name="Schaap P."/>
            <person name="Kay R.R."/>
            <person name="Henrissat B."/>
            <person name="Eichinger L."/>
            <person name="Rivero F."/>
            <person name="Putnam N.H."/>
            <person name="West C.M."/>
            <person name="Loomis W.F."/>
            <person name="Chisholm R.L."/>
            <person name="Shaulsky G."/>
            <person name="Strassmann J.E."/>
            <person name="Queller D.C."/>
            <person name="Kuspa A."/>
            <person name="Grigoriev I.V."/>
        </authorList>
    </citation>
    <scope>NUCLEOTIDE SEQUENCE [LARGE SCALE GENOMIC DNA]</scope>
    <source>
        <strain evidence="3">QSDP1</strain>
    </source>
</reference>
<evidence type="ECO:0000256" key="1">
    <source>
        <dbReference type="SAM" id="MobiDB-lite"/>
    </source>
</evidence>
<dbReference type="GeneID" id="10504327"/>
<dbReference type="Proteomes" id="UP000001064">
    <property type="component" value="Unassembled WGS sequence"/>
</dbReference>